<dbReference type="PANTHER" id="PTHR43668:SF5">
    <property type="entry name" value="AMIDOHYDROLASE 3 DOMAIN-CONTAINING PROTEIN"/>
    <property type="match status" value="1"/>
</dbReference>
<proteinExistence type="predicted"/>
<comment type="caution">
    <text evidence="2">The sequence shown here is derived from an EMBL/GenBank/DDBJ whole genome shotgun (WGS) entry which is preliminary data.</text>
</comment>
<dbReference type="InterPro" id="IPR050138">
    <property type="entry name" value="DHOase/Allantoinase_Hydrolase"/>
</dbReference>
<evidence type="ECO:0000313" key="3">
    <source>
        <dbReference type="Proteomes" id="UP000266260"/>
    </source>
</evidence>
<dbReference type="Gene3D" id="3.20.20.140">
    <property type="entry name" value="Metal-dependent hydrolases"/>
    <property type="match status" value="1"/>
</dbReference>
<protein>
    <recommendedName>
        <fullName evidence="1">Amidohydrolase-related domain-containing protein</fullName>
    </recommendedName>
</protein>
<dbReference type="InterPro" id="IPR006680">
    <property type="entry name" value="Amidohydro-rel"/>
</dbReference>
<dbReference type="GO" id="GO:0006145">
    <property type="term" value="P:purine nucleobase catabolic process"/>
    <property type="evidence" value="ECO:0007669"/>
    <property type="project" value="TreeGrafter"/>
</dbReference>
<dbReference type="AlphaFoldDB" id="A0A398D918"/>
<dbReference type="SUPFAM" id="SSF51556">
    <property type="entry name" value="Metallo-dependent hydrolases"/>
    <property type="match status" value="1"/>
</dbReference>
<gene>
    <name evidence="2" type="ORF">SMC6_03410</name>
</gene>
<dbReference type="GO" id="GO:0005737">
    <property type="term" value="C:cytoplasm"/>
    <property type="evidence" value="ECO:0007669"/>
    <property type="project" value="TreeGrafter"/>
</dbReference>
<reference evidence="2 3" key="1">
    <citation type="submission" date="2018-09" db="EMBL/GenBank/DDBJ databases">
        <title>Discovery and Ecogenomic Context for Candidatus Cryosericales, a Global Caldiserica Order Active in Thawing Permafrost.</title>
        <authorList>
            <person name="Martinez M.A."/>
            <person name="Woodcroft B.J."/>
            <person name="Ignacio Espinoza J.C."/>
            <person name="Zayed A."/>
            <person name="Singleton C.M."/>
            <person name="Boyd J."/>
            <person name="Li Y.-F."/>
            <person name="Purvine S."/>
            <person name="Maughan H."/>
            <person name="Hodgkins S.B."/>
            <person name="Anderson D."/>
            <person name="Sederholm M."/>
            <person name="Temperton B."/>
            <person name="Saleska S.R."/>
            <person name="Tyson G.W."/>
            <person name="Rich V.I."/>
        </authorList>
    </citation>
    <scope>NUCLEOTIDE SEQUENCE [LARGE SCALE GENOMIC DNA]</scope>
    <source>
        <strain evidence="2 3">SMC6</strain>
    </source>
</reference>
<dbReference type="Pfam" id="PF01979">
    <property type="entry name" value="Amidohydro_1"/>
    <property type="match status" value="1"/>
</dbReference>
<name>A0A398D918_9BACT</name>
<dbReference type="GO" id="GO:0004038">
    <property type="term" value="F:allantoinase activity"/>
    <property type="evidence" value="ECO:0007669"/>
    <property type="project" value="TreeGrafter"/>
</dbReference>
<dbReference type="Proteomes" id="UP000266260">
    <property type="component" value="Unassembled WGS sequence"/>
</dbReference>
<dbReference type="InterPro" id="IPR032466">
    <property type="entry name" value="Metal_Hydrolase"/>
</dbReference>
<evidence type="ECO:0000259" key="1">
    <source>
        <dbReference type="Pfam" id="PF01979"/>
    </source>
</evidence>
<sequence length="374" mass="39900">MGGERMIRIAAQHLFDGHGIVNDAIVTVNGPHVVSVETSGHLGERCDYSVAWATPGLIDLDSGIGLKEESLGFEGNDLNEETDAVTPEMQAMDGLSPYDTSLQKSLMGGVTTALVLPGSSNVVGGRGAVVHMVGATANEMCIKAPFGMKFSLGNDPKQAHGQKRTPMTRMGNAFLIRDILTKAREYKEKKEYNMKYEALLPLLAGDDVAFIQALRADDIMTAVRLAEEFSLRYVITGAFDADRVADQLKEKDVTIAFGPIIMSRSVDEAKRLHPENAVALLGSGTRTAIIAGHPNYPAKYLRISLGLLVGRGISPEQALGSVTSVPAGILGLDGYGEICPGSVADLALFKAQPWEPEGVTEHTFVGGNEVYALS</sequence>
<dbReference type="PANTHER" id="PTHR43668">
    <property type="entry name" value="ALLANTOINASE"/>
    <property type="match status" value="1"/>
</dbReference>
<evidence type="ECO:0000313" key="2">
    <source>
        <dbReference type="EMBL" id="RIE08937.1"/>
    </source>
</evidence>
<organism evidence="2 3">
    <name type="scientific">Candidatus Cryosericum odellii</name>
    <dbReference type="NCBI Taxonomy" id="2290917"/>
    <lineage>
        <taxon>Bacteria</taxon>
        <taxon>Pseudomonadati</taxon>
        <taxon>Caldisericota/Cryosericota group</taxon>
        <taxon>Candidatus Cryosericota</taxon>
        <taxon>Candidatus Cryosericia</taxon>
        <taxon>Candidatus Cryosericales</taxon>
        <taxon>Candidatus Cryosericaceae</taxon>
        <taxon>Candidatus Cryosericum</taxon>
    </lineage>
</organism>
<keyword evidence="3" id="KW-1185">Reference proteome</keyword>
<feature type="domain" description="Amidohydrolase-related" evidence="1">
    <location>
        <begin position="309"/>
        <end position="370"/>
    </location>
</feature>
<dbReference type="EMBL" id="QXIT01000062">
    <property type="protein sequence ID" value="RIE08937.1"/>
    <property type="molecule type" value="Genomic_DNA"/>
</dbReference>
<accession>A0A398D918</accession>